<name>A0A0P0X2W5_ORYSJ</name>
<reference evidence="1 2" key="3">
    <citation type="journal article" date="2013" name="Rice">
        <title>Improvement of the Oryza sativa Nipponbare reference genome using next generation sequence and optical map data.</title>
        <authorList>
            <person name="Kawahara Y."/>
            <person name="de la Bastide M."/>
            <person name="Hamilton J.P."/>
            <person name="Kanamori H."/>
            <person name="McCombie W.R."/>
            <person name="Ouyang S."/>
            <person name="Schwartz D.C."/>
            <person name="Tanaka T."/>
            <person name="Wu J."/>
            <person name="Zhou S."/>
            <person name="Childs K.L."/>
            <person name="Davidson R.M."/>
            <person name="Lin H."/>
            <person name="Quesada-Ocampo L."/>
            <person name="Vaillancourt B."/>
            <person name="Sakai H."/>
            <person name="Lee S.S."/>
            <person name="Kim J."/>
            <person name="Numa H."/>
            <person name="Itoh T."/>
            <person name="Buell C.R."/>
            <person name="Matsumoto T."/>
        </authorList>
    </citation>
    <scope>NUCLEOTIDE SEQUENCE [LARGE SCALE GENOMIC DNA]</scope>
    <source>
        <strain evidence="2">cv. Nipponbare</strain>
    </source>
</reference>
<dbReference type="PaxDb" id="39947-A0A0P0X2W5"/>
<evidence type="ECO:0000313" key="1">
    <source>
        <dbReference type="EMBL" id="BAT00211.1"/>
    </source>
</evidence>
<reference evidence="2" key="1">
    <citation type="journal article" date="2005" name="Nature">
        <title>The map-based sequence of the rice genome.</title>
        <authorList>
            <consortium name="International rice genome sequencing project (IRGSP)"/>
            <person name="Matsumoto T."/>
            <person name="Wu J."/>
            <person name="Kanamori H."/>
            <person name="Katayose Y."/>
            <person name="Fujisawa M."/>
            <person name="Namiki N."/>
            <person name="Mizuno H."/>
            <person name="Yamamoto K."/>
            <person name="Antonio B.A."/>
            <person name="Baba T."/>
            <person name="Sakata K."/>
            <person name="Nagamura Y."/>
            <person name="Aoki H."/>
            <person name="Arikawa K."/>
            <person name="Arita K."/>
            <person name="Bito T."/>
            <person name="Chiden Y."/>
            <person name="Fujitsuka N."/>
            <person name="Fukunaka R."/>
            <person name="Hamada M."/>
            <person name="Harada C."/>
            <person name="Hayashi A."/>
            <person name="Hijishita S."/>
            <person name="Honda M."/>
            <person name="Hosokawa S."/>
            <person name="Ichikawa Y."/>
            <person name="Idonuma A."/>
            <person name="Iijima M."/>
            <person name="Ikeda M."/>
            <person name="Ikeno M."/>
            <person name="Ito K."/>
            <person name="Ito S."/>
            <person name="Ito T."/>
            <person name="Ito Y."/>
            <person name="Ito Y."/>
            <person name="Iwabuchi A."/>
            <person name="Kamiya K."/>
            <person name="Karasawa W."/>
            <person name="Kurita K."/>
            <person name="Katagiri S."/>
            <person name="Kikuta A."/>
            <person name="Kobayashi H."/>
            <person name="Kobayashi N."/>
            <person name="Machita K."/>
            <person name="Maehara T."/>
            <person name="Masukawa M."/>
            <person name="Mizubayashi T."/>
            <person name="Mukai Y."/>
            <person name="Nagasaki H."/>
            <person name="Nagata Y."/>
            <person name="Naito S."/>
            <person name="Nakashima M."/>
            <person name="Nakama Y."/>
            <person name="Nakamichi Y."/>
            <person name="Nakamura M."/>
            <person name="Meguro A."/>
            <person name="Negishi M."/>
            <person name="Ohta I."/>
            <person name="Ohta T."/>
            <person name="Okamoto M."/>
            <person name="Ono N."/>
            <person name="Saji S."/>
            <person name="Sakaguchi M."/>
            <person name="Sakai K."/>
            <person name="Shibata M."/>
            <person name="Shimokawa T."/>
            <person name="Song J."/>
            <person name="Takazaki Y."/>
            <person name="Terasawa K."/>
            <person name="Tsugane M."/>
            <person name="Tsuji K."/>
            <person name="Ueda S."/>
            <person name="Waki K."/>
            <person name="Yamagata H."/>
            <person name="Yamamoto M."/>
            <person name="Yamamoto S."/>
            <person name="Yamane H."/>
            <person name="Yoshiki S."/>
            <person name="Yoshihara R."/>
            <person name="Yukawa K."/>
            <person name="Zhong H."/>
            <person name="Yano M."/>
            <person name="Yuan Q."/>
            <person name="Ouyang S."/>
            <person name="Liu J."/>
            <person name="Jones K.M."/>
            <person name="Gansberger K."/>
            <person name="Moffat K."/>
            <person name="Hill J."/>
            <person name="Bera J."/>
            <person name="Fadrosh D."/>
            <person name="Jin S."/>
            <person name="Johri S."/>
            <person name="Kim M."/>
            <person name="Overton L."/>
            <person name="Reardon M."/>
            <person name="Tsitrin T."/>
            <person name="Vuong H."/>
            <person name="Weaver B."/>
            <person name="Ciecko A."/>
            <person name="Tallon L."/>
            <person name="Jackson J."/>
            <person name="Pai G."/>
            <person name="Aken S.V."/>
            <person name="Utterback T."/>
            <person name="Reidmuller S."/>
            <person name="Feldblyum T."/>
            <person name="Hsiao J."/>
            <person name="Zismann V."/>
            <person name="Iobst S."/>
            <person name="de Vazeille A.R."/>
            <person name="Buell C.R."/>
            <person name="Ying K."/>
            <person name="Li Y."/>
            <person name="Lu T."/>
            <person name="Huang Y."/>
            <person name="Zhao Q."/>
            <person name="Feng Q."/>
            <person name="Zhang L."/>
            <person name="Zhu J."/>
            <person name="Weng Q."/>
            <person name="Mu J."/>
            <person name="Lu Y."/>
            <person name="Fan D."/>
            <person name="Liu Y."/>
            <person name="Guan J."/>
            <person name="Zhang Y."/>
            <person name="Yu S."/>
            <person name="Liu X."/>
            <person name="Zhang Y."/>
            <person name="Hong G."/>
            <person name="Han B."/>
            <person name="Choisne N."/>
            <person name="Demange N."/>
            <person name="Orjeda G."/>
            <person name="Samain S."/>
            <person name="Cattolico L."/>
            <person name="Pelletier E."/>
            <person name="Couloux A."/>
            <person name="Segurens B."/>
            <person name="Wincker P."/>
            <person name="D'Hont A."/>
            <person name="Scarpelli C."/>
            <person name="Weissenbach J."/>
            <person name="Salanoubat M."/>
            <person name="Quetier F."/>
            <person name="Yu Y."/>
            <person name="Kim H.R."/>
            <person name="Rambo T."/>
            <person name="Currie J."/>
            <person name="Collura K."/>
            <person name="Luo M."/>
            <person name="Yang T."/>
            <person name="Ammiraju J.S.S."/>
            <person name="Engler F."/>
            <person name="Soderlund C."/>
            <person name="Wing R.A."/>
            <person name="Palmer L.E."/>
            <person name="de la Bastide M."/>
            <person name="Spiegel L."/>
            <person name="Nascimento L."/>
            <person name="Zutavern T."/>
            <person name="O'Shaughnessy A."/>
            <person name="Dike S."/>
            <person name="Dedhia N."/>
            <person name="Preston R."/>
            <person name="Balija V."/>
            <person name="McCombie W.R."/>
            <person name="Chow T."/>
            <person name="Chen H."/>
            <person name="Chung M."/>
            <person name="Chen C."/>
            <person name="Shaw J."/>
            <person name="Wu H."/>
            <person name="Hsiao K."/>
            <person name="Chao Y."/>
            <person name="Chu M."/>
            <person name="Cheng C."/>
            <person name="Hour A."/>
            <person name="Lee P."/>
            <person name="Lin S."/>
            <person name="Lin Y."/>
            <person name="Liou J."/>
            <person name="Liu S."/>
            <person name="Hsing Y."/>
            <person name="Raghuvanshi S."/>
            <person name="Mohanty A."/>
            <person name="Bharti A.K."/>
            <person name="Gaur A."/>
            <person name="Gupta V."/>
            <person name="Kumar D."/>
            <person name="Ravi V."/>
            <person name="Vij S."/>
            <person name="Kapur A."/>
            <person name="Khurana P."/>
            <person name="Khurana P."/>
            <person name="Khurana J.P."/>
            <person name="Tyagi A.K."/>
            <person name="Gaikwad K."/>
            <person name="Singh A."/>
            <person name="Dalal V."/>
            <person name="Srivastava S."/>
            <person name="Dixit A."/>
            <person name="Pal A.K."/>
            <person name="Ghazi I.A."/>
            <person name="Yadav M."/>
            <person name="Pandit A."/>
            <person name="Bhargava A."/>
            <person name="Sureshbabu K."/>
            <person name="Batra K."/>
            <person name="Sharma T.R."/>
            <person name="Mohapatra T."/>
            <person name="Singh N.K."/>
            <person name="Messing J."/>
            <person name="Nelson A.B."/>
            <person name="Fuks G."/>
            <person name="Kavchok S."/>
            <person name="Keizer G."/>
            <person name="Linton E."/>
            <person name="Llaca V."/>
            <person name="Song R."/>
            <person name="Tanyolac B."/>
            <person name="Young S."/>
            <person name="Ho-Il K."/>
            <person name="Hahn J.H."/>
            <person name="Sangsakoo G."/>
            <person name="Vanavichit A."/>
            <person name="de Mattos Luiz.A.T."/>
            <person name="Zimmer P.D."/>
            <person name="Malone G."/>
            <person name="Dellagostin O."/>
            <person name="de Oliveira A.C."/>
            <person name="Bevan M."/>
            <person name="Bancroft I."/>
            <person name="Minx P."/>
            <person name="Cordum H."/>
            <person name="Wilson R."/>
            <person name="Cheng Z."/>
            <person name="Jin W."/>
            <person name="Jiang J."/>
            <person name="Leong S.A."/>
            <person name="Iwama H."/>
            <person name="Gojobori T."/>
            <person name="Itoh T."/>
            <person name="Niimura Y."/>
            <person name="Fujii Y."/>
            <person name="Habara T."/>
            <person name="Sakai H."/>
            <person name="Sato Y."/>
            <person name="Wilson G."/>
            <person name="Kumar K."/>
            <person name="McCouch S."/>
            <person name="Juretic N."/>
            <person name="Hoen D."/>
            <person name="Wright S."/>
            <person name="Bruskiewich R."/>
            <person name="Bureau T."/>
            <person name="Miyao A."/>
            <person name="Hirochika H."/>
            <person name="Nishikawa T."/>
            <person name="Kadowaki K."/>
            <person name="Sugiura M."/>
            <person name="Burr B."/>
            <person name="Sasaki T."/>
        </authorList>
    </citation>
    <scope>NUCLEOTIDE SEQUENCE [LARGE SCALE GENOMIC DNA]</scope>
    <source>
        <strain evidence="2">cv. Nipponbare</strain>
    </source>
</reference>
<keyword evidence="2" id="KW-1185">Reference proteome</keyword>
<dbReference type="InParanoid" id="A0A0P0X2W5"/>
<proteinExistence type="predicted"/>
<accession>A0A0P0X2W5</accession>
<dbReference type="Gramene" id="Os07t0166850-00">
    <property type="protein sequence ID" value="Os07t0166850-00"/>
    <property type="gene ID" value="Os07g0166850"/>
</dbReference>
<dbReference type="eggNOG" id="ENOG502R5GU">
    <property type="taxonomic scope" value="Eukaryota"/>
</dbReference>
<organism evidence="1 2">
    <name type="scientific">Oryza sativa subsp. japonica</name>
    <name type="common">Rice</name>
    <dbReference type="NCBI Taxonomy" id="39947"/>
    <lineage>
        <taxon>Eukaryota</taxon>
        <taxon>Viridiplantae</taxon>
        <taxon>Streptophyta</taxon>
        <taxon>Embryophyta</taxon>
        <taxon>Tracheophyta</taxon>
        <taxon>Spermatophyta</taxon>
        <taxon>Magnoliopsida</taxon>
        <taxon>Liliopsida</taxon>
        <taxon>Poales</taxon>
        <taxon>Poaceae</taxon>
        <taxon>BOP clade</taxon>
        <taxon>Oryzoideae</taxon>
        <taxon>Oryzeae</taxon>
        <taxon>Oryzinae</taxon>
        <taxon>Oryza</taxon>
        <taxon>Oryza sativa</taxon>
    </lineage>
</organism>
<dbReference type="Proteomes" id="UP000059680">
    <property type="component" value="Chromosome 7"/>
</dbReference>
<sequence length="114" mass="12460">MAATSYIGLHWFCRISKQMLPSAYTIWVEHPRNKPNSRRLVGIIFCKLQGKLEHGNSASMADTHPKMTAFQSMMLLSCGAPLIPAGGSCCSRLKSRISRFLAGVDIPAAAARKP</sequence>
<reference evidence="1 2" key="2">
    <citation type="journal article" date="2013" name="Plant Cell Physiol.">
        <title>Rice Annotation Project Database (RAP-DB): an integrative and interactive database for rice genomics.</title>
        <authorList>
            <person name="Sakai H."/>
            <person name="Lee S.S."/>
            <person name="Tanaka T."/>
            <person name="Numa H."/>
            <person name="Kim J."/>
            <person name="Kawahara Y."/>
            <person name="Wakimoto H."/>
            <person name="Yang C.C."/>
            <person name="Iwamoto M."/>
            <person name="Abe T."/>
            <person name="Yamada Y."/>
            <person name="Muto A."/>
            <person name="Inokuchi H."/>
            <person name="Ikemura T."/>
            <person name="Matsumoto T."/>
            <person name="Sasaki T."/>
            <person name="Itoh T."/>
        </authorList>
    </citation>
    <scope>NUCLEOTIDE SEQUENCE [LARGE SCALE GENOMIC DNA]</scope>
    <source>
        <strain evidence="2">cv. Nipponbare</strain>
    </source>
</reference>
<gene>
    <name evidence="1" type="ordered locus">Os07g0166850</name>
    <name evidence="1" type="ORF">OSNPB_070166850</name>
</gene>
<evidence type="ECO:0000313" key="2">
    <source>
        <dbReference type="Proteomes" id="UP000059680"/>
    </source>
</evidence>
<dbReference type="EMBL" id="AP014963">
    <property type="protein sequence ID" value="BAT00211.1"/>
    <property type="molecule type" value="Genomic_DNA"/>
</dbReference>
<dbReference type="AlphaFoldDB" id="A0A0P0X2W5"/>
<protein>
    <submittedName>
        <fullName evidence="1">Os07g0166850 protein</fullName>
    </submittedName>
</protein>